<reference evidence="1" key="2">
    <citation type="journal article" date="2015" name="Fish Shellfish Immunol.">
        <title>Early steps in the European eel (Anguilla anguilla)-Vibrio vulnificus interaction in the gills: Role of the RtxA13 toxin.</title>
        <authorList>
            <person name="Callol A."/>
            <person name="Pajuelo D."/>
            <person name="Ebbesson L."/>
            <person name="Teles M."/>
            <person name="MacKenzie S."/>
            <person name="Amaro C."/>
        </authorList>
    </citation>
    <scope>NUCLEOTIDE SEQUENCE</scope>
</reference>
<dbReference type="EMBL" id="GBXM01004393">
    <property type="protein sequence ID" value="JAI04185.1"/>
    <property type="molecule type" value="Transcribed_RNA"/>
</dbReference>
<name>A0A0E9XND5_ANGAN</name>
<reference evidence="1" key="1">
    <citation type="submission" date="2014-11" db="EMBL/GenBank/DDBJ databases">
        <authorList>
            <person name="Amaro Gonzalez C."/>
        </authorList>
    </citation>
    <scope>NUCLEOTIDE SEQUENCE</scope>
</reference>
<evidence type="ECO:0000313" key="1">
    <source>
        <dbReference type="EMBL" id="JAI04185.1"/>
    </source>
</evidence>
<organism evidence="1">
    <name type="scientific">Anguilla anguilla</name>
    <name type="common">European freshwater eel</name>
    <name type="synonym">Muraena anguilla</name>
    <dbReference type="NCBI Taxonomy" id="7936"/>
    <lineage>
        <taxon>Eukaryota</taxon>
        <taxon>Metazoa</taxon>
        <taxon>Chordata</taxon>
        <taxon>Craniata</taxon>
        <taxon>Vertebrata</taxon>
        <taxon>Euteleostomi</taxon>
        <taxon>Actinopterygii</taxon>
        <taxon>Neopterygii</taxon>
        <taxon>Teleostei</taxon>
        <taxon>Anguilliformes</taxon>
        <taxon>Anguillidae</taxon>
        <taxon>Anguilla</taxon>
    </lineage>
</organism>
<sequence length="52" mass="6171">MYIAELVQHENTFLHIWTMNNRPNGPHVRKGGEGLMQLISWNQKKTTTKEEY</sequence>
<proteinExistence type="predicted"/>
<accession>A0A0E9XND5</accession>
<dbReference type="AlphaFoldDB" id="A0A0E9XND5"/>
<protein>
    <submittedName>
        <fullName evidence="1">Uncharacterized protein</fullName>
    </submittedName>
</protein>